<keyword evidence="2" id="KW-1133">Transmembrane helix</keyword>
<feature type="compositionally biased region" description="Low complexity" evidence="1">
    <location>
        <begin position="7"/>
        <end position="18"/>
    </location>
</feature>
<comment type="caution">
    <text evidence="3">The sequence shown here is derived from an EMBL/GenBank/DDBJ whole genome shotgun (WGS) entry which is preliminary data.</text>
</comment>
<evidence type="ECO:0000256" key="2">
    <source>
        <dbReference type="SAM" id="Phobius"/>
    </source>
</evidence>
<reference evidence="3" key="2">
    <citation type="submission" date="2023-06" db="EMBL/GenBank/DDBJ databases">
        <authorList>
            <consortium name="Lawrence Berkeley National Laboratory"/>
            <person name="Haridas S."/>
            <person name="Hensen N."/>
            <person name="Bonometti L."/>
            <person name="Westerberg I."/>
            <person name="Brannstrom I.O."/>
            <person name="Guillou S."/>
            <person name="Cros-Aarteil S."/>
            <person name="Calhoun S."/>
            <person name="Kuo A."/>
            <person name="Mondo S."/>
            <person name="Pangilinan J."/>
            <person name="Riley R."/>
            <person name="Labutti K."/>
            <person name="Andreopoulos B."/>
            <person name="Lipzen A."/>
            <person name="Chen C."/>
            <person name="Yanf M."/>
            <person name="Daum C."/>
            <person name="Ng V."/>
            <person name="Clum A."/>
            <person name="Steindorff A."/>
            <person name="Ohm R."/>
            <person name="Martin F."/>
            <person name="Silar P."/>
            <person name="Natvig D."/>
            <person name="Lalanne C."/>
            <person name="Gautier V."/>
            <person name="Ament-Velasquez S.L."/>
            <person name="Kruys A."/>
            <person name="Hutchinson M.I."/>
            <person name="Powell A.J."/>
            <person name="Barry K."/>
            <person name="Miller A.N."/>
            <person name="Grigoriev I.V."/>
            <person name="Debuchy R."/>
            <person name="Gladieux P."/>
            <person name="Thoren M.H."/>
            <person name="Johannesson H."/>
        </authorList>
    </citation>
    <scope>NUCLEOTIDE SEQUENCE</scope>
    <source>
        <strain evidence="3">CBS 168.71</strain>
    </source>
</reference>
<dbReference type="GeneID" id="87836789"/>
<dbReference type="AlphaFoldDB" id="A0AAE0H8A3"/>
<name>A0AAE0H8A3_9PEZI</name>
<dbReference type="Proteomes" id="UP001278766">
    <property type="component" value="Unassembled WGS sequence"/>
</dbReference>
<organism evidence="3 4">
    <name type="scientific">Chaetomium fimeti</name>
    <dbReference type="NCBI Taxonomy" id="1854472"/>
    <lineage>
        <taxon>Eukaryota</taxon>
        <taxon>Fungi</taxon>
        <taxon>Dikarya</taxon>
        <taxon>Ascomycota</taxon>
        <taxon>Pezizomycotina</taxon>
        <taxon>Sordariomycetes</taxon>
        <taxon>Sordariomycetidae</taxon>
        <taxon>Sordariales</taxon>
        <taxon>Chaetomiaceae</taxon>
        <taxon>Chaetomium</taxon>
    </lineage>
</organism>
<accession>A0AAE0H8A3</accession>
<keyword evidence="2" id="KW-0472">Membrane</keyword>
<dbReference type="RefSeq" id="XP_062655333.1">
    <property type="nucleotide sequence ID" value="XM_062799841.1"/>
</dbReference>
<dbReference type="EMBL" id="JAUEPN010000008">
    <property type="protein sequence ID" value="KAK3291819.1"/>
    <property type="molecule type" value="Genomic_DNA"/>
</dbReference>
<keyword evidence="4" id="KW-1185">Reference proteome</keyword>
<evidence type="ECO:0000256" key="1">
    <source>
        <dbReference type="SAM" id="MobiDB-lite"/>
    </source>
</evidence>
<gene>
    <name evidence="3" type="ORF">B0H64DRAFT_241294</name>
</gene>
<evidence type="ECO:0000313" key="4">
    <source>
        <dbReference type="Proteomes" id="UP001278766"/>
    </source>
</evidence>
<proteinExistence type="predicted"/>
<feature type="region of interest" description="Disordered" evidence="1">
    <location>
        <begin position="1"/>
        <end position="32"/>
    </location>
</feature>
<sequence>MEPTAQSTPLISTSLTTPWCPPPPQDKAAAPDSLTRRRRLLQFEAISQPSSHAPQPWHSSYTAIVLEPFPGHCSLVCQRRRESRSSFWRRVCRDRTGSACYRLSVSETWRLEERPASTGTSWTKKPNSMLIYRPWKLRVLDCENKTKATIKPKETAFTPLLFFFPLSFLAFLSSSAFFWPEAARLLPLKIGVMLRAMVK</sequence>
<feature type="transmembrane region" description="Helical" evidence="2">
    <location>
        <begin position="160"/>
        <end position="179"/>
    </location>
</feature>
<protein>
    <submittedName>
        <fullName evidence="3">Uncharacterized protein</fullName>
    </submittedName>
</protein>
<reference evidence="3" key="1">
    <citation type="journal article" date="2023" name="Mol. Phylogenet. Evol.">
        <title>Genome-scale phylogeny and comparative genomics of the fungal order Sordariales.</title>
        <authorList>
            <person name="Hensen N."/>
            <person name="Bonometti L."/>
            <person name="Westerberg I."/>
            <person name="Brannstrom I.O."/>
            <person name="Guillou S."/>
            <person name="Cros-Aarteil S."/>
            <person name="Calhoun S."/>
            <person name="Haridas S."/>
            <person name="Kuo A."/>
            <person name="Mondo S."/>
            <person name="Pangilinan J."/>
            <person name="Riley R."/>
            <person name="LaButti K."/>
            <person name="Andreopoulos B."/>
            <person name="Lipzen A."/>
            <person name="Chen C."/>
            <person name="Yan M."/>
            <person name="Daum C."/>
            <person name="Ng V."/>
            <person name="Clum A."/>
            <person name="Steindorff A."/>
            <person name="Ohm R.A."/>
            <person name="Martin F."/>
            <person name="Silar P."/>
            <person name="Natvig D.O."/>
            <person name="Lalanne C."/>
            <person name="Gautier V."/>
            <person name="Ament-Velasquez S.L."/>
            <person name="Kruys A."/>
            <person name="Hutchinson M.I."/>
            <person name="Powell A.J."/>
            <person name="Barry K."/>
            <person name="Miller A.N."/>
            <person name="Grigoriev I.V."/>
            <person name="Debuchy R."/>
            <person name="Gladieux P."/>
            <person name="Hiltunen Thoren M."/>
            <person name="Johannesson H."/>
        </authorList>
    </citation>
    <scope>NUCLEOTIDE SEQUENCE</scope>
    <source>
        <strain evidence="3">CBS 168.71</strain>
    </source>
</reference>
<evidence type="ECO:0000313" key="3">
    <source>
        <dbReference type="EMBL" id="KAK3291819.1"/>
    </source>
</evidence>
<keyword evidence="2" id="KW-0812">Transmembrane</keyword>